<feature type="non-terminal residue" evidence="2">
    <location>
        <position position="159"/>
    </location>
</feature>
<accession>X1N2Y6</accession>
<proteinExistence type="predicted"/>
<dbReference type="PANTHER" id="PTHR43230:SF2">
    <property type="entry name" value="OLIGOPEPTIDE ABC TRANSPORTER, ATP-BINDING PROTEIN"/>
    <property type="match status" value="1"/>
</dbReference>
<dbReference type="PANTHER" id="PTHR43230">
    <property type="entry name" value="ABC-TYPE DIPEPTIDE/OLIGOPEPTIDE TRANSPORT SYSTEM, ATPASE COMPONENT"/>
    <property type="match status" value="1"/>
</dbReference>
<protein>
    <recommendedName>
        <fullName evidence="1">ABC transporter domain-containing protein</fullName>
    </recommendedName>
</protein>
<reference evidence="2" key="1">
    <citation type="journal article" date="2014" name="Front. Microbiol.">
        <title>High frequency of phylogenetically diverse reductive dehalogenase-homologous genes in deep subseafloor sedimentary metagenomes.</title>
        <authorList>
            <person name="Kawai M."/>
            <person name="Futagami T."/>
            <person name="Toyoda A."/>
            <person name="Takaki Y."/>
            <person name="Nishi S."/>
            <person name="Hori S."/>
            <person name="Arai W."/>
            <person name="Tsubouchi T."/>
            <person name="Morono Y."/>
            <person name="Uchiyama I."/>
            <person name="Ito T."/>
            <person name="Fujiyama A."/>
            <person name="Inagaki F."/>
            <person name="Takami H."/>
        </authorList>
    </citation>
    <scope>NUCLEOTIDE SEQUENCE</scope>
    <source>
        <strain evidence="2">Expedition CK06-06</strain>
    </source>
</reference>
<dbReference type="Pfam" id="PF00005">
    <property type="entry name" value="ABC_tran"/>
    <property type="match status" value="1"/>
</dbReference>
<sequence length="159" mass="17509">MNKILELQDITRVFHLGSMISRVRITAVDRVSFHVGSAEIFGLAGESGCGKTTIARMILGFEEPTSGRIIYGGKNGKPAAGKKARLAARVQMIFQNPFEAFNPLRQVESYFFETVHNFHLASSRTEGLARIDKALEAVGLNYKEIAGRYPSEFSGGQLQ</sequence>
<dbReference type="Gene3D" id="3.40.50.300">
    <property type="entry name" value="P-loop containing nucleotide triphosphate hydrolases"/>
    <property type="match status" value="1"/>
</dbReference>
<comment type="caution">
    <text evidence="2">The sequence shown here is derived from an EMBL/GenBank/DDBJ whole genome shotgun (WGS) entry which is preliminary data.</text>
</comment>
<dbReference type="GO" id="GO:0016887">
    <property type="term" value="F:ATP hydrolysis activity"/>
    <property type="evidence" value="ECO:0007669"/>
    <property type="project" value="InterPro"/>
</dbReference>
<dbReference type="GO" id="GO:0005524">
    <property type="term" value="F:ATP binding"/>
    <property type="evidence" value="ECO:0007669"/>
    <property type="project" value="InterPro"/>
</dbReference>
<dbReference type="InterPro" id="IPR027417">
    <property type="entry name" value="P-loop_NTPase"/>
</dbReference>
<name>X1N2Y6_9ZZZZ</name>
<dbReference type="InterPro" id="IPR003439">
    <property type="entry name" value="ABC_transporter-like_ATP-bd"/>
</dbReference>
<dbReference type="SUPFAM" id="SSF52540">
    <property type="entry name" value="P-loop containing nucleoside triphosphate hydrolases"/>
    <property type="match status" value="1"/>
</dbReference>
<gene>
    <name evidence="2" type="ORF">S06H3_49779</name>
</gene>
<organism evidence="2">
    <name type="scientific">marine sediment metagenome</name>
    <dbReference type="NCBI Taxonomy" id="412755"/>
    <lineage>
        <taxon>unclassified sequences</taxon>
        <taxon>metagenomes</taxon>
        <taxon>ecological metagenomes</taxon>
    </lineage>
</organism>
<evidence type="ECO:0000259" key="1">
    <source>
        <dbReference type="Pfam" id="PF00005"/>
    </source>
</evidence>
<feature type="domain" description="ABC transporter" evidence="1">
    <location>
        <begin position="29"/>
        <end position="159"/>
    </location>
</feature>
<dbReference type="AlphaFoldDB" id="X1N2Y6"/>
<evidence type="ECO:0000313" key="2">
    <source>
        <dbReference type="EMBL" id="GAI37943.1"/>
    </source>
</evidence>
<dbReference type="EMBL" id="BARV01031465">
    <property type="protein sequence ID" value="GAI37943.1"/>
    <property type="molecule type" value="Genomic_DNA"/>
</dbReference>